<protein>
    <recommendedName>
        <fullName evidence="12">Polyamine export protein</fullName>
    </recommendedName>
</protein>
<dbReference type="PROSITE" id="PS51371">
    <property type="entry name" value="CBS"/>
    <property type="match status" value="2"/>
</dbReference>
<evidence type="ECO:0000313" key="18">
    <source>
        <dbReference type="EMBL" id="EGK70817.1"/>
    </source>
</evidence>
<evidence type="ECO:0000256" key="14">
    <source>
        <dbReference type="PROSITE-ProRule" id="PRU01193"/>
    </source>
</evidence>
<dbReference type="Gene3D" id="3.30.465.10">
    <property type="match status" value="1"/>
</dbReference>
<dbReference type="InterPro" id="IPR000644">
    <property type="entry name" value="CBS_dom"/>
</dbReference>
<feature type="domain" description="CBS" evidence="16">
    <location>
        <begin position="218"/>
        <end position="277"/>
    </location>
</feature>
<feature type="transmembrane region" description="Helical" evidence="15">
    <location>
        <begin position="134"/>
        <end position="157"/>
    </location>
</feature>
<evidence type="ECO:0000256" key="9">
    <source>
        <dbReference type="ARBA" id="ARBA00023136"/>
    </source>
</evidence>
<evidence type="ECO:0000256" key="13">
    <source>
        <dbReference type="PROSITE-ProRule" id="PRU00703"/>
    </source>
</evidence>
<proteinExistence type="inferred from homology"/>
<dbReference type="eggNOG" id="COG1253">
    <property type="taxonomic scope" value="Bacteria"/>
</dbReference>
<reference evidence="18 19" key="1">
    <citation type="journal article" date="2011" name="J. Bacteriol.">
        <title>Genome sequence of Methyloversatilis universalis FAM5T, a methylotrophic representative of the order Rhodocyclales.</title>
        <authorList>
            <person name="Kittichotirat W."/>
            <person name="Good N.M."/>
            <person name="Hall R."/>
            <person name="Bringel F."/>
            <person name="Lajus A."/>
            <person name="Medigue C."/>
            <person name="Smalley N.E."/>
            <person name="Beck D."/>
            <person name="Bumgarner R."/>
            <person name="Vuilleumier S."/>
            <person name="Kalyuzhnaya M.G."/>
        </authorList>
    </citation>
    <scope>NUCLEOTIDE SEQUENCE [LARGE SCALE GENOMIC DNA]</scope>
    <source>
        <strain evidence="19">ATCC BAA-1314 / JCM 13912 / FAM5</strain>
    </source>
</reference>
<dbReference type="AlphaFoldDB" id="F5RFG5"/>
<dbReference type="STRING" id="1000565.METUNv1_03042"/>
<keyword evidence="19" id="KW-1185">Reference proteome</keyword>
<evidence type="ECO:0000256" key="12">
    <source>
        <dbReference type="ARBA" id="ARBA00039818"/>
    </source>
</evidence>
<dbReference type="Pfam" id="PF00571">
    <property type="entry name" value="CBS"/>
    <property type="match status" value="1"/>
</dbReference>
<dbReference type="PANTHER" id="PTHR22777">
    <property type="entry name" value="HEMOLYSIN-RELATED"/>
    <property type="match status" value="1"/>
</dbReference>
<dbReference type="Gene3D" id="3.10.580.10">
    <property type="entry name" value="CBS-domain"/>
    <property type="match status" value="1"/>
</dbReference>
<keyword evidence="5 14" id="KW-0812">Transmembrane</keyword>
<dbReference type="InterPro" id="IPR036318">
    <property type="entry name" value="FAD-bd_PCMH-like_sf"/>
</dbReference>
<keyword evidence="7 14" id="KW-1133">Transmembrane helix</keyword>
<comment type="caution">
    <text evidence="18">The sequence shown here is derived from an EMBL/GenBank/DDBJ whole genome shotgun (WGS) entry which is preliminary data.</text>
</comment>
<keyword evidence="6" id="KW-0677">Repeat</keyword>
<evidence type="ECO:0000256" key="1">
    <source>
        <dbReference type="ARBA" id="ARBA00004429"/>
    </source>
</evidence>
<dbReference type="GO" id="GO:0050660">
    <property type="term" value="F:flavin adenine dinucleotide binding"/>
    <property type="evidence" value="ECO:0007669"/>
    <property type="project" value="InterPro"/>
</dbReference>
<dbReference type="RefSeq" id="WP_008063168.1">
    <property type="nucleotide sequence ID" value="NZ_AFHG01000053.1"/>
</dbReference>
<dbReference type="Pfam" id="PF03471">
    <property type="entry name" value="CorC_HlyC"/>
    <property type="match status" value="1"/>
</dbReference>
<feature type="domain" description="CNNM transmembrane" evidence="17">
    <location>
        <begin position="1"/>
        <end position="199"/>
    </location>
</feature>
<evidence type="ECO:0000256" key="3">
    <source>
        <dbReference type="ARBA" id="ARBA00022475"/>
    </source>
</evidence>
<keyword evidence="9 14" id="KW-0472">Membrane</keyword>
<feature type="transmembrane region" description="Helical" evidence="15">
    <location>
        <begin position="98"/>
        <end position="122"/>
    </location>
</feature>
<gene>
    <name evidence="18" type="ORF">METUNv1_03042</name>
</gene>
<keyword evidence="3" id="KW-1003">Cell membrane</keyword>
<evidence type="ECO:0000256" key="4">
    <source>
        <dbReference type="ARBA" id="ARBA00022519"/>
    </source>
</evidence>
<dbReference type="InterPro" id="IPR044751">
    <property type="entry name" value="Ion_transp-like_CBS"/>
</dbReference>
<evidence type="ECO:0000256" key="10">
    <source>
        <dbReference type="ARBA" id="ARBA00037177"/>
    </source>
</evidence>
<keyword evidence="8 13" id="KW-0129">CBS domain</keyword>
<organism evidence="18 19">
    <name type="scientific">Methyloversatilis universalis (strain ATCC BAA-1314 / DSM 25237 / JCM 13912 / CCUG 52030 / FAM5)</name>
    <dbReference type="NCBI Taxonomy" id="1000565"/>
    <lineage>
        <taxon>Bacteria</taxon>
        <taxon>Pseudomonadati</taxon>
        <taxon>Pseudomonadota</taxon>
        <taxon>Betaproteobacteria</taxon>
        <taxon>Nitrosomonadales</taxon>
        <taxon>Sterolibacteriaceae</taxon>
        <taxon>Methyloversatilis</taxon>
    </lineage>
</organism>
<evidence type="ECO:0000256" key="15">
    <source>
        <dbReference type="SAM" id="Phobius"/>
    </source>
</evidence>
<feature type="transmembrane region" description="Helical" evidence="15">
    <location>
        <begin position="6"/>
        <end position="29"/>
    </location>
</feature>
<keyword evidence="2" id="KW-0813">Transport</keyword>
<evidence type="ECO:0000256" key="8">
    <source>
        <dbReference type="ARBA" id="ARBA00023122"/>
    </source>
</evidence>
<evidence type="ECO:0000313" key="19">
    <source>
        <dbReference type="Proteomes" id="UP000005019"/>
    </source>
</evidence>
<name>F5RFG5_METUF</name>
<dbReference type="PANTHER" id="PTHR22777:SF16">
    <property type="entry name" value="POLYAMINE EXPORT PROTEIN"/>
    <property type="match status" value="1"/>
</dbReference>
<dbReference type="InterPro" id="IPR005170">
    <property type="entry name" value="Transptr-assoc_dom"/>
</dbReference>
<dbReference type="SMART" id="SM01091">
    <property type="entry name" value="CorC_HlyC"/>
    <property type="match status" value="1"/>
</dbReference>
<comment type="function">
    <text evidence="10">Involved in cadaverine and putrescine tolerance in stationary phase. May facilitate the efflux of both cadaverine and putrescine from the cytoplasm, reducing potentially toxic levels under certain stress conditions.</text>
</comment>
<accession>F5RFG5</accession>
<dbReference type="SUPFAM" id="SSF54631">
    <property type="entry name" value="CBS-domain pair"/>
    <property type="match status" value="1"/>
</dbReference>
<comment type="subcellular location">
    <subcellularLocation>
        <location evidence="1">Cell inner membrane</location>
        <topology evidence="1">Multi-pass membrane protein</topology>
    </subcellularLocation>
</comment>
<comment type="similarity">
    <text evidence="11">Belongs to the UPF0053 family. PaeA subfamily.</text>
</comment>
<evidence type="ECO:0000256" key="2">
    <source>
        <dbReference type="ARBA" id="ARBA00022448"/>
    </source>
</evidence>
<dbReference type="Proteomes" id="UP000005019">
    <property type="component" value="Unassembled WGS sequence"/>
</dbReference>
<dbReference type="InterPro" id="IPR016169">
    <property type="entry name" value="FAD-bd_PCMH_sub2"/>
</dbReference>
<evidence type="ECO:0000256" key="7">
    <source>
        <dbReference type="ARBA" id="ARBA00022989"/>
    </source>
</evidence>
<sequence>MSLTQSVLLLAALILTSAFFSIAEIALAASRRLRLRQMAEDGDPRAEQVMRIQENPGHYFTVVQIGVNAVAVLGGIVGEGVLSPYVSALLERWLAADTAATTGFLVSFLLVTSLFILFADLIPKRVSMAVPEALAVRVAGPMLFLSALFRPLVWLYARLTDRLMQLLRLPRAREEKVTSDDILALTEAGAQSGALARREQQVIENVFELDSRTVPSAMTHRERIAYFLRDDPDAVIRARIAEEPYSTYPVCDGDIDHVVGYVDAKDLFQRVLKNQPITLTDDSLLHKVLIVPDRLTLAEVLDQFRQVGEDFAVIVNEYSLVVGVVTLNDVMSTVMGDLVSPWYEEQIVRRDDHSWLIDGITPIGDVKRVLGIDALLAEDEYDTLAGFLMVMLRRVPRRTDSVVWGGYRFEVMDVDSYRIDQVMATRVEPGH</sequence>
<keyword evidence="4" id="KW-0997">Cell inner membrane</keyword>
<dbReference type="CDD" id="cd04590">
    <property type="entry name" value="CBS_pair_CorC_HlyC_assoc"/>
    <property type="match status" value="1"/>
</dbReference>
<evidence type="ECO:0000259" key="16">
    <source>
        <dbReference type="PROSITE" id="PS51371"/>
    </source>
</evidence>
<evidence type="ECO:0000259" key="17">
    <source>
        <dbReference type="PROSITE" id="PS51846"/>
    </source>
</evidence>
<evidence type="ECO:0000256" key="5">
    <source>
        <dbReference type="ARBA" id="ARBA00022692"/>
    </source>
</evidence>
<dbReference type="SUPFAM" id="SSF56176">
    <property type="entry name" value="FAD-binding/transporter-associated domain-like"/>
    <property type="match status" value="1"/>
</dbReference>
<dbReference type="InterPro" id="IPR002550">
    <property type="entry name" value="CNNM"/>
</dbReference>
<dbReference type="Pfam" id="PF01595">
    <property type="entry name" value="CNNM"/>
    <property type="match status" value="1"/>
</dbReference>
<feature type="transmembrane region" description="Helical" evidence="15">
    <location>
        <begin position="59"/>
        <end position="78"/>
    </location>
</feature>
<dbReference type="PROSITE" id="PS51846">
    <property type="entry name" value="CNNM"/>
    <property type="match status" value="1"/>
</dbReference>
<dbReference type="OrthoDB" id="9797674at2"/>
<dbReference type="InterPro" id="IPR046342">
    <property type="entry name" value="CBS_dom_sf"/>
</dbReference>
<evidence type="ECO:0000256" key="11">
    <source>
        <dbReference type="ARBA" id="ARBA00038280"/>
    </source>
</evidence>
<evidence type="ECO:0000256" key="6">
    <source>
        <dbReference type="ARBA" id="ARBA00022737"/>
    </source>
</evidence>
<dbReference type="EMBL" id="AFHG01000053">
    <property type="protein sequence ID" value="EGK70817.1"/>
    <property type="molecule type" value="Genomic_DNA"/>
</dbReference>
<feature type="domain" description="CBS" evidence="16">
    <location>
        <begin position="284"/>
        <end position="340"/>
    </location>
</feature>
<dbReference type="GO" id="GO:0005886">
    <property type="term" value="C:plasma membrane"/>
    <property type="evidence" value="ECO:0007669"/>
    <property type="project" value="UniProtKB-SubCell"/>
</dbReference>